<dbReference type="PANTHER" id="PTHR33202">
    <property type="entry name" value="ZINC UPTAKE REGULATION PROTEIN"/>
    <property type="match status" value="1"/>
</dbReference>
<dbReference type="InterPro" id="IPR002481">
    <property type="entry name" value="FUR"/>
</dbReference>
<dbReference type="GO" id="GO:0045892">
    <property type="term" value="P:negative regulation of DNA-templated transcription"/>
    <property type="evidence" value="ECO:0007669"/>
    <property type="project" value="TreeGrafter"/>
</dbReference>
<dbReference type="EMBL" id="VDGG01000041">
    <property type="protein sequence ID" value="TQR09258.1"/>
    <property type="molecule type" value="Genomic_DNA"/>
</dbReference>
<dbReference type="InterPro" id="IPR036390">
    <property type="entry name" value="WH_DNA-bd_sf"/>
</dbReference>
<gene>
    <name evidence="1" type="ORF">FG383_16080</name>
</gene>
<keyword evidence="2" id="KW-1185">Reference proteome</keyword>
<dbReference type="GO" id="GO:0000976">
    <property type="term" value="F:transcription cis-regulatory region binding"/>
    <property type="evidence" value="ECO:0007669"/>
    <property type="project" value="TreeGrafter"/>
</dbReference>
<evidence type="ECO:0000313" key="2">
    <source>
        <dbReference type="Proteomes" id="UP000318937"/>
    </source>
</evidence>
<dbReference type="GO" id="GO:0008270">
    <property type="term" value="F:zinc ion binding"/>
    <property type="evidence" value="ECO:0007669"/>
    <property type="project" value="TreeGrafter"/>
</dbReference>
<dbReference type="Proteomes" id="UP000318937">
    <property type="component" value="Unassembled WGS sequence"/>
</dbReference>
<dbReference type="Gene3D" id="1.10.10.10">
    <property type="entry name" value="Winged helix-like DNA-binding domain superfamily/Winged helix DNA-binding domain"/>
    <property type="match status" value="1"/>
</dbReference>
<dbReference type="OrthoDB" id="8659436at2"/>
<sequence length="94" mass="11023">MSMMLQDRMNEISQVVIKKGYKMTVQRKITVQIFLEHPNGHLSSKEVYFLAKVKYPDVGIATIYRNLDLLTKIHIIEKTNFGNRLSFFDLCNEK</sequence>
<name>A0A544SVS5_9BACI</name>
<dbReference type="GO" id="GO:0003700">
    <property type="term" value="F:DNA-binding transcription factor activity"/>
    <property type="evidence" value="ECO:0007669"/>
    <property type="project" value="InterPro"/>
</dbReference>
<protein>
    <submittedName>
        <fullName evidence="1">Transcriptional repressor</fullName>
    </submittedName>
</protein>
<dbReference type="AlphaFoldDB" id="A0A544SVS5"/>
<dbReference type="Pfam" id="PF01475">
    <property type="entry name" value="FUR"/>
    <property type="match status" value="1"/>
</dbReference>
<comment type="caution">
    <text evidence="1">The sequence shown here is derived from an EMBL/GenBank/DDBJ whole genome shotgun (WGS) entry which is preliminary data.</text>
</comment>
<evidence type="ECO:0000313" key="1">
    <source>
        <dbReference type="EMBL" id="TQR09258.1"/>
    </source>
</evidence>
<dbReference type="InterPro" id="IPR036388">
    <property type="entry name" value="WH-like_DNA-bd_sf"/>
</dbReference>
<dbReference type="SUPFAM" id="SSF46785">
    <property type="entry name" value="Winged helix' DNA-binding domain"/>
    <property type="match status" value="1"/>
</dbReference>
<organism evidence="1 2">
    <name type="scientific">Psychrobacillus soli</name>
    <dbReference type="NCBI Taxonomy" id="1543965"/>
    <lineage>
        <taxon>Bacteria</taxon>
        <taxon>Bacillati</taxon>
        <taxon>Bacillota</taxon>
        <taxon>Bacilli</taxon>
        <taxon>Bacillales</taxon>
        <taxon>Bacillaceae</taxon>
        <taxon>Psychrobacillus</taxon>
    </lineage>
</organism>
<proteinExistence type="predicted"/>
<accession>A0A544SVS5</accession>
<reference evidence="1 2" key="1">
    <citation type="submission" date="2019-05" db="EMBL/GenBank/DDBJ databases">
        <title>Psychrobacillus vulpis sp. nov., a new species isolated from feces of a red fox that inhabits in The Tablas de Daimiel Natural Park, Albacete, Spain.</title>
        <authorList>
            <person name="Rodriguez M."/>
            <person name="Reina J.C."/>
            <person name="Bejar V."/>
            <person name="Llamas I."/>
        </authorList>
    </citation>
    <scope>NUCLEOTIDE SEQUENCE [LARGE SCALE GENOMIC DNA]</scope>
    <source>
        <strain evidence="1 2">NHI-2</strain>
    </source>
</reference>
<dbReference type="GO" id="GO:1900376">
    <property type="term" value="P:regulation of secondary metabolite biosynthetic process"/>
    <property type="evidence" value="ECO:0007669"/>
    <property type="project" value="TreeGrafter"/>
</dbReference>
<dbReference type="PANTHER" id="PTHR33202:SF7">
    <property type="entry name" value="FERRIC UPTAKE REGULATION PROTEIN"/>
    <property type="match status" value="1"/>
</dbReference>